<gene>
    <name evidence="4" type="ORF">KZJ38_18690</name>
</gene>
<dbReference type="EMBL" id="CP080095">
    <property type="protein sequence ID" value="QYD68264.1"/>
    <property type="molecule type" value="Genomic_DNA"/>
</dbReference>
<dbReference type="Gene3D" id="2.60.120.10">
    <property type="entry name" value="Jelly Rolls"/>
    <property type="match status" value="1"/>
</dbReference>
<dbReference type="InterPro" id="IPR011051">
    <property type="entry name" value="RmlC_Cupin_sf"/>
</dbReference>
<keyword evidence="5" id="KW-1185">Reference proteome</keyword>
<evidence type="ECO:0000256" key="2">
    <source>
        <dbReference type="RuleBase" id="RU003457"/>
    </source>
</evidence>
<sequence>MEPAIDPGVTGNSQDARRILQRTRGKATGSITRLASPSDIGRLIKPFVFLDYIDVKSPIEVNGPLHPHSGIATLTALVEGSFHHQDSKGQPKSMKAGGMEWMQAGRGIWHGGPAGTSGAAKLYQLWIALPPTLELSAPYEMFLEPDEVPSNGPARVMMGRIEGEASPVSEPRPITYLNVRLRKGERWRYTPPRDHDVLWISVYSGSLDAGEQVSEGELVVFEHSERSVDFFAKEDCGFVLGSATHSPFDLVEGYYSVHTNPAALQSGEQEIERLGAQLCADGRLTPERAAQVAHQMSTVTTKS</sequence>
<evidence type="ECO:0000256" key="1">
    <source>
        <dbReference type="ARBA" id="ARBA00008416"/>
    </source>
</evidence>
<comment type="similarity">
    <text evidence="1 2">Belongs to the pirin family.</text>
</comment>
<dbReference type="InterPro" id="IPR003829">
    <property type="entry name" value="Pirin_N_dom"/>
</dbReference>
<dbReference type="InterPro" id="IPR012093">
    <property type="entry name" value="Pirin"/>
</dbReference>
<protein>
    <submittedName>
        <fullName evidence="4">Pirin family protein</fullName>
    </submittedName>
</protein>
<proteinExistence type="inferred from homology"/>
<dbReference type="SUPFAM" id="SSF51182">
    <property type="entry name" value="RmlC-like cupins"/>
    <property type="match status" value="1"/>
</dbReference>
<dbReference type="CDD" id="cd02247">
    <property type="entry name" value="cupin_pirin_C"/>
    <property type="match status" value="1"/>
</dbReference>
<feature type="domain" description="Pirin N-terminal" evidence="3">
    <location>
        <begin position="41"/>
        <end position="127"/>
    </location>
</feature>
<dbReference type="PANTHER" id="PTHR13903">
    <property type="entry name" value="PIRIN-RELATED"/>
    <property type="match status" value="1"/>
</dbReference>
<evidence type="ECO:0000313" key="5">
    <source>
        <dbReference type="Proteomes" id="UP000826462"/>
    </source>
</evidence>
<evidence type="ECO:0000259" key="3">
    <source>
        <dbReference type="Pfam" id="PF02678"/>
    </source>
</evidence>
<dbReference type="Pfam" id="PF02678">
    <property type="entry name" value="Pirin"/>
    <property type="match status" value="1"/>
</dbReference>
<dbReference type="InterPro" id="IPR014710">
    <property type="entry name" value="RmlC-like_jellyroll"/>
</dbReference>
<organism evidence="4 5">
    <name type="scientific">Paraburkholderia edwinii</name>
    <dbReference type="NCBI Taxonomy" id="2861782"/>
    <lineage>
        <taxon>Bacteria</taxon>
        <taxon>Pseudomonadati</taxon>
        <taxon>Pseudomonadota</taxon>
        <taxon>Betaproteobacteria</taxon>
        <taxon>Burkholderiales</taxon>
        <taxon>Burkholderiaceae</taxon>
        <taxon>Paraburkholderia</taxon>
    </lineage>
</organism>
<dbReference type="Proteomes" id="UP000826462">
    <property type="component" value="Chromosome 1"/>
</dbReference>
<reference evidence="4 5" key="1">
    <citation type="submission" date="2021-07" db="EMBL/GenBank/DDBJ databases">
        <title>Paraburkholderia edwinii protects Aspergillus sp. from phenazines by acting as a toxin sponge.</title>
        <authorList>
            <person name="Dahlstrom K.M."/>
            <person name="Newman D.K."/>
        </authorList>
    </citation>
    <scope>NUCLEOTIDE SEQUENCE [LARGE SCALE GENOMIC DNA]</scope>
    <source>
        <strain evidence="4 5">Pe01</strain>
    </source>
</reference>
<accession>A0ABX8UHC3</accession>
<name>A0ABX8UHC3_9BURK</name>
<evidence type="ECO:0000313" key="4">
    <source>
        <dbReference type="EMBL" id="QYD68264.1"/>
    </source>
</evidence>
<dbReference type="PANTHER" id="PTHR13903:SF8">
    <property type="entry name" value="PIRIN"/>
    <property type="match status" value="1"/>
</dbReference>